<dbReference type="Pfam" id="PF23493">
    <property type="entry name" value="CysS_C"/>
    <property type="match status" value="1"/>
</dbReference>
<keyword evidence="13 16" id="KW-0030">Aminoacyl-tRNA synthetase</keyword>
<dbReference type="InterPro" id="IPR032678">
    <property type="entry name" value="tRNA-synt_1_cat_dom"/>
</dbReference>
<dbReference type="Pfam" id="PF09190">
    <property type="entry name" value="DALR_2"/>
    <property type="match status" value="1"/>
</dbReference>
<dbReference type="Pfam" id="PF01406">
    <property type="entry name" value="tRNA-synt_1e"/>
    <property type="match status" value="1"/>
</dbReference>
<dbReference type="HAMAP" id="MF_00041">
    <property type="entry name" value="Cys_tRNA_synth"/>
    <property type="match status" value="1"/>
</dbReference>
<protein>
    <recommendedName>
        <fullName evidence="5">Cysteine--tRNA ligase</fullName>
        <ecNumber evidence="4">6.1.1.16</ecNumber>
    </recommendedName>
    <alternativeName>
        <fullName evidence="14">Cysteinyl-tRNA synthetase</fullName>
    </alternativeName>
</protein>
<evidence type="ECO:0000256" key="6">
    <source>
        <dbReference type="ARBA" id="ARBA00022490"/>
    </source>
</evidence>
<evidence type="ECO:0000256" key="5">
    <source>
        <dbReference type="ARBA" id="ARBA00014738"/>
    </source>
</evidence>
<evidence type="ECO:0000313" key="16">
    <source>
        <dbReference type="EMBL" id="VAX04131.1"/>
    </source>
</evidence>
<evidence type="ECO:0000256" key="10">
    <source>
        <dbReference type="ARBA" id="ARBA00022833"/>
    </source>
</evidence>
<evidence type="ECO:0000256" key="13">
    <source>
        <dbReference type="ARBA" id="ARBA00023146"/>
    </source>
</evidence>
<dbReference type="InterPro" id="IPR009080">
    <property type="entry name" value="tRNAsynth_Ia_anticodon-bd"/>
</dbReference>
<comment type="subcellular location">
    <subcellularLocation>
        <location evidence="2">Cytoplasm</location>
    </subcellularLocation>
</comment>
<dbReference type="SUPFAM" id="SSF47323">
    <property type="entry name" value="Anticodon-binding domain of a subclass of class I aminoacyl-tRNA synthetases"/>
    <property type="match status" value="1"/>
</dbReference>
<dbReference type="AlphaFoldDB" id="A0A3B1AQX6"/>
<name>A0A3B1AQX6_9ZZZZ</name>
<dbReference type="Gene3D" id="1.20.120.1910">
    <property type="entry name" value="Cysteine-tRNA ligase, C-terminal anti-codon recognition domain"/>
    <property type="match status" value="1"/>
</dbReference>
<gene>
    <name evidence="16" type="ORF">MNBD_GAMMA20-1427</name>
</gene>
<keyword evidence="7 16" id="KW-0436">Ligase</keyword>
<feature type="domain" description="Cysteinyl-tRNA synthetase class Ia DALR" evidence="15">
    <location>
        <begin position="385"/>
        <end position="446"/>
    </location>
</feature>
<dbReference type="InterPro" id="IPR024909">
    <property type="entry name" value="Cys-tRNA/MSH_ligase"/>
</dbReference>
<comment type="similarity">
    <text evidence="3">Belongs to the class-I aminoacyl-tRNA synthetase family.</text>
</comment>
<organism evidence="16">
    <name type="scientific">hydrothermal vent metagenome</name>
    <dbReference type="NCBI Taxonomy" id="652676"/>
    <lineage>
        <taxon>unclassified sequences</taxon>
        <taxon>metagenomes</taxon>
        <taxon>ecological metagenomes</taxon>
    </lineage>
</organism>
<evidence type="ECO:0000256" key="8">
    <source>
        <dbReference type="ARBA" id="ARBA00022723"/>
    </source>
</evidence>
<keyword evidence="8" id="KW-0479">Metal-binding</keyword>
<dbReference type="GO" id="GO:0004817">
    <property type="term" value="F:cysteine-tRNA ligase activity"/>
    <property type="evidence" value="ECO:0007669"/>
    <property type="project" value="UniProtKB-EC"/>
</dbReference>
<proteinExistence type="inferred from homology"/>
<evidence type="ECO:0000259" key="15">
    <source>
        <dbReference type="SMART" id="SM00840"/>
    </source>
</evidence>
<dbReference type="PRINTS" id="PR00983">
    <property type="entry name" value="TRNASYNTHCYS"/>
</dbReference>
<dbReference type="GO" id="GO:0005524">
    <property type="term" value="F:ATP binding"/>
    <property type="evidence" value="ECO:0007669"/>
    <property type="project" value="UniProtKB-KW"/>
</dbReference>
<evidence type="ECO:0000256" key="11">
    <source>
        <dbReference type="ARBA" id="ARBA00022840"/>
    </source>
</evidence>
<dbReference type="EC" id="6.1.1.16" evidence="4"/>
<dbReference type="CDD" id="cd07963">
    <property type="entry name" value="Anticodon_Ia_Cys"/>
    <property type="match status" value="1"/>
</dbReference>
<keyword evidence="6" id="KW-0963">Cytoplasm</keyword>
<dbReference type="InterPro" id="IPR056411">
    <property type="entry name" value="CysS_C"/>
</dbReference>
<sequence length="524" mass="58931">MISVLVDSRKHRFLCGGGVISLPLPPLENGPLAAQSGYPMLQIHNNLTKRKEPFVPIDPKNVRMYVCGMTVYDLCHLGHARVLVVFDVVYRYLRRVYGAEQVTYVRNVTDIDDRIIQRANERGEDIDSLTGRFIEAMHEDANALGVLPPNEEPRATRHMDEIIAMIQTLIDKGYAYQADNGDTLRDVYYDVSRFEHYGRLSGKNTDDLRAGARVEVDAAKQDPLDFVLWKAAKPGEPYWESPWGKGRPGWHIECSAMATCCLGNHFDIHGGGLDLQFPHHENEIAQSEAATGEKFVNVWMHNGFVRLDEEKMSKSLGNFFTIREVLEKYDAEVVRFFMLNSHYRSPLNYSDKHLDEAKAALSTLYTALRGVTPGEDGDVQVYTGRFDAAMDDDFNTPEAIAALFELAREINRLRGSDAQRAGQLVAELQRLGGCLGLLRRDPEDFFKGRRPTEIQAGCASRTITSHNAKVTPGFSEAKIEALIEARTAARNNKDWAESDRIRDELAAQGVVLEDGPLGTTWRRE</sequence>
<dbReference type="InterPro" id="IPR015273">
    <property type="entry name" value="Cys-tRNA-synt_Ia_DALR"/>
</dbReference>
<evidence type="ECO:0000256" key="14">
    <source>
        <dbReference type="ARBA" id="ARBA00031499"/>
    </source>
</evidence>
<evidence type="ECO:0000256" key="3">
    <source>
        <dbReference type="ARBA" id="ARBA00005594"/>
    </source>
</evidence>
<evidence type="ECO:0000256" key="1">
    <source>
        <dbReference type="ARBA" id="ARBA00001947"/>
    </source>
</evidence>
<evidence type="ECO:0000256" key="9">
    <source>
        <dbReference type="ARBA" id="ARBA00022741"/>
    </source>
</evidence>
<dbReference type="CDD" id="cd00672">
    <property type="entry name" value="CysRS_core"/>
    <property type="match status" value="1"/>
</dbReference>
<dbReference type="FunFam" id="3.40.50.620:FF:000009">
    <property type="entry name" value="Cysteine--tRNA ligase"/>
    <property type="match status" value="1"/>
</dbReference>
<evidence type="ECO:0000256" key="2">
    <source>
        <dbReference type="ARBA" id="ARBA00004496"/>
    </source>
</evidence>
<evidence type="ECO:0000256" key="4">
    <source>
        <dbReference type="ARBA" id="ARBA00012832"/>
    </source>
</evidence>
<keyword evidence="10" id="KW-0862">Zinc</keyword>
<accession>A0A3B1AQX6</accession>
<dbReference type="NCBIfam" id="TIGR00435">
    <property type="entry name" value="cysS"/>
    <property type="match status" value="1"/>
</dbReference>
<dbReference type="PANTHER" id="PTHR10890">
    <property type="entry name" value="CYSTEINYL-TRNA SYNTHETASE"/>
    <property type="match status" value="1"/>
</dbReference>
<dbReference type="Gene3D" id="3.40.50.620">
    <property type="entry name" value="HUPs"/>
    <property type="match status" value="1"/>
</dbReference>
<dbReference type="GO" id="GO:0046872">
    <property type="term" value="F:metal ion binding"/>
    <property type="evidence" value="ECO:0007669"/>
    <property type="project" value="UniProtKB-KW"/>
</dbReference>
<keyword evidence="12" id="KW-0648">Protein biosynthesis</keyword>
<keyword evidence="9" id="KW-0547">Nucleotide-binding</keyword>
<dbReference type="InterPro" id="IPR014729">
    <property type="entry name" value="Rossmann-like_a/b/a_fold"/>
</dbReference>
<dbReference type="SUPFAM" id="SSF52374">
    <property type="entry name" value="Nucleotidylyl transferase"/>
    <property type="match status" value="1"/>
</dbReference>
<keyword evidence="11" id="KW-0067">ATP-binding</keyword>
<dbReference type="PANTHER" id="PTHR10890:SF3">
    <property type="entry name" value="CYSTEINE--TRNA LIGASE, CYTOPLASMIC"/>
    <property type="match status" value="1"/>
</dbReference>
<dbReference type="GO" id="GO:0005829">
    <property type="term" value="C:cytosol"/>
    <property type="evidence" value="ECO:0007669"/>
    <property type="project" value="TreeGrafter"/>
</dbReference>
<dbReference type="GO" id="GO:0006423">
    <property type="term" value="P:cysteinyl-tRNA aminoacylation"/>
    <property type="evidence" value="ECO:0007669"/>
    <property type="project" value="InterPro"/>
</dbReference>
<evidence type="ECO:0000256" key="7">
    <source>
        <dbReference type="ARBA" id="ARBA00022598"/>
    </source>
</evidence>
<dbReference type="EMBL" id="UOFU01000364">
    <property type="protein sequence ID" value="VAX04131.1"/>
    <property type="molecule type" value="Genomic_DNA"/>
</dbReference>
<comment type="cofactor">
    <cofactor evidence="1">
        <name>Zn(2+)</name>
        <dbReference type="ChEBI" id="CHEBI:29105"/>
    </cofactor>
</comment>
<reference evidence="16" key="1">
    <citation type="submission" date="2018-06" db="EMBL/GenBank/DDBJ databases">
        <authorList>
            <person name="Zhirakovskaya E."/>
        </authorList>
    </citation>
    <scope>NUCLEOTIDE SEQUENCE</scope>
</reference>
<evidence type="ECO:0000256" key="12">
    <source>
        <dbReference type="ARBA" id="ARBA00022917"/>
    </source>
</evidence>
<dbReference type="InterPro" id="IPR015803">
    <property type="entry name" value="Cys-tRNA-ligase"/>
</dbReference>
<dbReference type="SMART" id="SM00840">
    <property type="entry name" value="DALR_2"/>
    <property type="match status" value="1"/>
</dbReference>